<accession>A0A5C6QHA5</accession>
<evidence type="ECO:0000313" key="2">
    <source>
        <dbReference type="EMBL" id="TWX58311.1"/>
    </source>
</evidence>
<protein>
    <submittedName>
        <fullName evidence="3">GNAT family N-acetyltransferase</fullName>
    </submittedName>
</protein>
<dbReference type="Proteomes" id="UP000321917">
    <property type="component" value="Unassembled WGS sequence"/>
</dbReference>
<evidence type="ECO:0000313" key="4">
    <source>
        <dbReference type="Proteomes" id="UP000321525"/>
    </source>
</evidence>
<name>A0A5C6QHA5_9GAMM</name>
<dbReference type="Proteomes" id="UP000321525">
    <property type="component" value="Unassembled WGS sequence"/>
</dbReference>
<evidence type="ECO:0000313" key="5">
    <source>
        <dbReference type="Proteomes" id="UP000321917"/>
    </source>
</evidence>
<keyword evidence="3" id="KW-0808">Transferase</keyword>
<reference evidence="3 5" key="1">
    <citation type="submission" date="2019-07" db="EMBL/GenBank/DDBJ databases">
        <title>Genomes of sea-ice associated Colwellia species.</title>
        <authorList>
            <person name="Bowman J.P."/>
        </authorList>
    </citation>
    <scope>NUCLEOTIDE SEQUENCE [LARGE SCALE GENOMIC DNA]</scope>
    <source>
        <strain evidence="2 4">ACAM 607</strain>
        <strain evidence="3 5">IC036</strain>
    </source>
</reference>
<dbReference type="EMBL" id="VOLR01000016">
    <property type="protein sequence ID" value="TWX58311.1"/>
    <property type="molecule type" value="Genomic_DNA"/>
</dbReference>
<sequence length="383" mass="44905">MNLKNHQISTISQGTVQVNVEQISSKNFNALEEQWLQLEHSANTSFFLSWKWIGCWLKTIADDQKIYLVKAQKNDIIVGLGVFIEQNIVRHNLILSKQWLLHRTGKEEKDQIWIENNGFLLSEADKEKTHDTIWHYLLKHHNNVDEFIVYVAKKNSFVNLNITNKKYSRINQQPEFGYRIPLTGLSSLKEYLSKTSKNTRQQFNRSLKHLAIQGELEFAVIEKPQEQREVIDNTKHWHTNKWRNTLTPSGFENKEFCKFHNSLLKSTHPTATTLMAAISLNKQLMGSIYCLSDKKNVYFYLSCIKPITDNKIKLGLIMHVLMVEWLILQGDKYNEYDFLAGDARYKRSLSPIKDEYLKLIIQKNSLKFKIENSLKKIYTTFTT</sequence>
<dbReference type="Gene3D" id="3.40.630.30">
    <property type="match status" value="1"/>
</dbReference>
<evidence type="ECO:0000313" key="3">
    <source>
        <dbReference type="EMBL" id="TWX68344.1"/>
    </source>
</evidence>
<dbReference type="AlphaFoldDB" id="A0A5C6QHA5"/>
<dbReference type="GO" id="GO:0016740">
    <property type="term" value="F:transferase activity"/>
    <property type="evidence" value="ECO:0007669"/>
    <property type="project" value="UniProtKB-KW"/>
</dbReference>
<comment type="caution">
    <text evidence="3">The sequence shown here is derived from an EMBL/GenBank/DDBJ whole genome shotgun (WGS) entry which is preliminary data.</text>
</comment>
<feature type="domain" description="BioF2-like acetyltransferase" evidence="1">
    <location>
        <begin position="197"/>
        <end position="347"/>
    </location>
</feature>
<proteinExistence type="predicted"/>
<dbReference type="EMBL" id="VOLQ01000010">
    <property type="protein sequence ID" value="TWX68344.1"/>
    <property type="molecule type" value="Genomic_DNA"/>
</dbReference>
<organism evidence="3 5">
    <name type="scientific">Colwellia hornerae</name>
    <dbReference type="NCBI Taxonomy" id="89402"/>
    <lineage>
        <taxon>Bacteria</taxon>
        <taxon>Pseudomonadati</taxon>
        <taxon>Pseudomonadota</taxon>
        <taxon>Gammaproteobacteria</taxon>
        <taxon>Alteromonadales</taxon>
        <taxon>Colwelliaceae</taxon>
        <taxon>Colwellia</taxon>
    </lineage>
</organism>
<evidence type="ECO:0000259" key="1">
    <source>
        <dbReference type="Pfam" id="PF13480"/>
    </source>
</evidence>
<dbReference type="InterPro" id="IPR038740">
    <property type="entry name" value="BioF2-like_GNAT_dom"/>
</dbReference>
<dbReference type="RefSeq" id="WP_146799825.1">
    <property type="nucleotide sequence ID" value="NZ_VOLP01000015.1"/>
</dbReference>
<dbReference type="OrthoDB" id="9808976at2"/>
<dbReference type="SUPFAM" id="SSF55729">
    <property type="entry name" value="Acyl-CoA N-acyltransferases (Nat)"/>
    <property type="match status" value="1"/>
</dbReference>
<gene>
    <name evidence="2" type="ORF">ESZ26_12500</name>
    <name evidence="3" type="ORF">ESZ27_06955</name>
</gene>
<dbReference type="Pfam" id="PF13480">
    <property type="entry name" value="Acetyltransf_6"/>
    <property type="match status" value="1"/>
</dbReference>
<keyword evidence="4" id="KW-1185">Reference proteome</keyword>
<dbReference type="InterPro" id="IPR016181">
    <property type="entry name" value="Acyl_CoA_acyltransferase"/>
</dbReference>